<evidence type="ECO:0000313" key="4">
    <source>
        <dbReference type="Proteomes" id="UP000032702"/>
    </source>
</evidence>
<dbReference type="Proteomes" id="UP000032702">
    <property type="component" value="Unassembled WGS sequence"/>
</dbReference>
<sequence length="1000" mass="106082">MSAGGRVGGTTLPLSTQGRGGWLGKRVFLEFSLKSWAADSQNLARLALVPLGHGHGALDEHAFGFFQSGNLAGVIHGRGREEGAGGGLGPSRLRQQGGGLEGGQVPAQQHLAGGEHHGPGEDVLQLAHVAAPGQPGQVLQHLWRDPEHALVHLLVDALQQVVHQQGDVLAPLPQRGDLEGDDLEALVKVLAEAARGHLLREGAVGGGDDARTQLDALDAAHALELALLEHAQELGLEHQRHVADLVQEDGAVLGQLELALLGAGGAGERALLVAEQLALQQRVHDGRAVDADEGLGLVIGVVVDDTGEQLLARAALPVDEHRGVAAGDLADLLHQLLHQRAGADDVAQARRRVLHIHRRGPPRQLPVLQRPLHHQIQGGGIREGLVDVVERPGLHGPDRRLHVVVRGDEDDARVPTQRLHLLDDFQAAAVRQHHVQDDHAGHGLLGRLQPHGGAGGRHHVITRRVILKDLLEVHLEVLQEAHVVIDDEKGLHATHSHGEGECKHHSGLGTSLGGHGTPLVEHDTPEGGKGEPRAVRQPRAEGLEQGGALLRGQGRHGILQQKLGLAGGAGAQVHLDLRALGLAHGNVEQQLSKHGPQPQGVHPGPGQLGVLFDVQLDAALGELRGHHGLGLLEDGAQGVGVQVGHAVAAVLGQHPEHPLHGADLPVGDRQAALVPVRQARVPLECLHRHLHGAERVADFMAERGREARNLDGRGPDEQGVQVQDGGGGRPLAQAEHQPQRGGLPGSELGGEELHGVAVLLGQGVQVPGPLRRDAERHVQGGIHQLRRGAPEDGGAVPVDNGHPQARGPGELHGLQEQSVHRSVRDLNDLGSRLSPAWSLWRHVTSCFVLPAAPARLPDSEGRRAFSASARYRSYMPFGGILPMTDRPVGMSPLVSAHPRSTRGCCPPFHSTPQESPMKAMTRKQFRKARGQGMTEYIIIVALIAIAAIGVITLFGDNVRKLFGASASALAGNDNYEVQTQETTDALHNKNIKNFAQENSY</sequence>
<dbReference type="EMBL" id="AAMD01000047">
    <property type="protein sequence ID" value="EAU66790.1"/>
    <property type="molecule type" value="Genomic_DNA"/>
</dbReference>
<feature type="region of interest" description="Disordered" evidence="1">
    <location>
        <begin position="494"/>
        <end position="514"/>
    </location>
</feature>
<accession>Q092Y3</accession>
<evidence type="ECO:0000313" key="3">
    <source>
        <dbReference type="EMBL" id="EAU66790.1"/>
    </source>
</evidence>
<keyword evidence="2" id="KW-0472">Membrane</keyword>
<dbReference type="AntiFam" id="ANF00077">
    <property type="entry name" value="Shadow ORF (opposite AtoC)"/>
</dbReference>
<name>Q092Y3_STIAD</name>
<keyword evidence="2" id="KW-0812">Transmembrane</keyword>
<gene>
    <name evidence="3" type="ORF">STIAU_1021</name>
</gene>
<dbReference type="AlphaFoldDB" id="Q092Y3"/>
<protein>
    <submittedName>
        <fullName evidence="3">Uncharacterized protein</fullName>
    </submittedName>
</protein>
<dbReference type="AntiFam" id="ANF00203">
    <property type="entry name" value="Shadow ORF (opposite algB)"/>
</dbReference>
<feature type="compositionally biased region" description="Basic and acidic residues" evidence="1">
    <location>
        <begin position="494"/>
        <end position="504"/>
    </location>
</feature>
<feature type="region of interest" description="Disordered" evidence="1">
    <location>
        <begin position="77"/>
        <end position="119"/>
    </location>
</feature>
<feature type="region of interest" description="Disordered" evidence="1">
    <location>
        <begin position="707"/>
        <end position="750"/>
    </location>
</feature>
<evidence type="ECO:0000256" key="2">
    <source>
        <dbReference type="SAM" id="Phobius"/>
    </source>
</evidence>
<feature type="transmembrane region" description="Helical" evidence="2">
    <location>
        <begin position="936"/>
        <end position="955"/>
    </location>
</feature>
<reference evidence="3 4" key="1">
    <citation type="submission" date="2006-04" db="EMBL/GenBank/DDBJ databases">
        <authorList>
            <person name="Nierman W.C."/>
        </authorList>
    </citation>
    <scope>NUCLEOTIDE SEQUENCE [LARGE SCALE GENOMIC DNA]</scope>
    <source>
        <strain evidence="3 4">DW4/3-1</strain>
    </source>
</reference>
<organism evidence="3 4">
    <name type="scientific">Stigmatella aurantiaca (strain DW4/3-1)</name>
    <dbReference type="NCBI Taxonomy" id="378806"/>
    <lineage>
        <taxon>Bacteria</taxon>
        <taxon>Pseudomonadati</taxon>
        <taxon>Myxococcota</taxon>
        <taxon>Myxococcia</taxon>
        <taxon>Myxococcales</taxon>
        <taxon>Cystobacterineae</taxon>
        <taxon>Archangiaceae</taxon>
        <taxon>Stigmatella</taxon>
    </lineage>
</organism>
<keyword evidence="2" id="KW-1133">Transmembrane helix</keyword>
<comment type="caution">
    <text evidence="3">The sequence shown here is derived from an EMBL/GenBank/DDBJ whole genome shotgun (WGS) entry which is preliminary data.</text>
</comment>
<proteinExistence type="predicted"/>
<evidence type="ECO:0000256" key="1">
    <source>
        <dbReference type="SAM" id="MobiDB-lite"/>
    </source>
</evidence>
<feature type="compositionally biased region" description="Basic and acidic residues" evidence="1">
    <location>
        <begin position="707"/>
        <end position="716"/>
    </location>
</feature>